<evidence type="ECO:0000313" key="1">
    <source>
        <dbReference type="EMBL" id="MEM5343163.1"/>
    </source>
</evidence>
<evidence type="ECO:0000313" key="3">
    <source>
        <dbReference type="Proteomes" id="UP000321776"/>
    </source>
</evidence>
<organism evidence="2 3">
    <name type="scientific">Paraburkholderia azotifigens</name>
    <dbReference type="NCBI Taxonomy" id="2057004"/>
    <lineage>
        <taxon>Bacteria</taxon>
        <taxon>Pseudomonadati</taxon>
        <taxon>Pseudomonadota</taxon>
        <taxon>Betaproteobacteria</taxon>
        <taxon>Burkholderiales</taxon>
        <taxon>Burkholderiaceae</taxon>
        <taxon>Paraburkholderia</taxon>
    </lineage>
</organism>
<dbReference type="Proteomes" id="UP000321776">
    <property type="component" value="Unassembled WGS sequence"/>
</dbReference>
<dbReference type="EMBL" id="VOQS01000005">
    <property type="protein sequence ID" value="TXC80127.1"/>
    <property type="molecule type" value="Genomic_DNA"/>
</dbReference>
<keyword evidence="4" id="KW-1185">Reference proteome</keyword>
<dbReference type="Proteomes" id="UP001481677">
    <property type="component" value="Unassembled WGS sequence"/>
</dbReference>
<dbReference type="InterPro" id="IPR019270">
    <property type="entry name" value="DUF2283"/>
</dbReference>
<accession>A0A5C6V4P8</accession>
<dbReference type="AlphaFoldDB" id="A0A5C6V4P8"/>
<sequence>MSDRKIGMEVNEDGDVAYLSLPEHPGKGSPGVVVKQIGLRSLITEYKGPEIYLDFDKNGVLIGMEFLLEQED</sequence>
<evidence type="ECO:0000313" key="2">
    <source>
        <dbReference type="EMBL" id="TXC80127.1"/>
    </source>
</evidence>
<name>A0A5C6V4P8_9BURK</name>
<evidence type="ECO:0000313" key="4">
    <source>
        <dbReference type="Proteomes" id="UP001481677"/>
    </source>
</evidence>
<dbReference type="EMBL" id="JAZHGA010000021">
    <property type="protein sequence ID" value="MEM5343163.1"/>
    <property type="molecule type" value="Genomic_DNA"/>
</dbReference>
<reference evidence="1 4" key="3">
    <citation type="submission" date="2024-01" db="EMBL/GenBank/DDBJ databases">
        <title>The diversity of rhizobia nodulating Mimosa spp. in eleven states of Brazil covering several biomes is determined by host plant, location, and edaphic factors.</title>
        <authorList>
            <person name="Rouws L."/>
            <person name="Barauna A."/>
            <person name="Beukes C."/>
            <person name="De Faria S.M."/>
            <person name="Gross E."/>
            <person name="Dos Reis Junior F.B."/>
            <person name="Simon M."/>
            <person name="Maluk M."/>
            <person name="Odee D.W."/>
            <person name="Kenicer G."/>
            <person name="Young J.P.W."/>
            <person name="Reis V.M."/>
            <person name="Zilli J."/>
            <person name="James E.K."/>
        </authorList>
    </citation>
    <scope>NUCLEOTIDE SEQUENCE [LARGE SCALE GENOMIC DNA]</scope>
    <source>
        <strain evidence="1 4">JPY530</strain>
    </source>
</reference>
<protein>
    <submittedName>
        <fullName evidence="2">DUF2283 domain-containing protein</fullName>
    </submittedName>
</protein>
<comment type="caution">
    <text evidence="2">The sequence shown here is derived from an EMBL/GenBank/DDBJ whole genome shotgun (WGS) entry which is preliminary data.</text>
</comment>
<dbReference type="Pfam" id="PF10049">
    <property type="entry name" value="DUF2283"/>
    <property type="match status" value="1"/>
</dbReference>
<proteinExistence type="predicted"/>
<dbReference type="RefSeq" id="WP_147237649.1">
    <property type="nucleotide sequence ID" value="NZ_JAZHFZ010000021.1"/>
</dbReference>
<reference evidence="2" key="2">
    <citation type="submission" date="2019-08" db="EMBL/GenBank/DDBJ databases">
        <authorList>
            <person name="Im W.-T."/>
        </authorList>
    </citation>
    <scope>NUCLEOTIDE SEQUENCE</scope>
    <source>
        <strain evidence="2">NF 2-5-3</strain>
    </source>
</reference>
<reference evidence="2 3" key="1">
    <citation type="journal article" date="2018" name="Int. J. Syst. Evol. Microbiol.">
        <title>Paraburkholderia azotifigens sp. nov., a nitrogen-fixing bacterium isolated from paddy soil.</title>
        <authorList>
            <person name="Choi G.M."/>
            <person name="Im W.T."/>
        </authorList>
    </citation>
    <scope>NUCLEOTIDE SEQUENCE [LARGE SCALE GENOMIC DNA]</scope>
    <source>
        <strain evidence="2 3">NF 2-5-3</strain>
    </source>
</reference>
<gene>
    <name evidence="2" type="ORF">FRZ40_38130</name>
    <name evidence="1" type="ORF">V4C56_26495</name>
</gene>